<gene>
    <name evidence="2" type="ORF">HKD39_14505</name>
</gene>
<comment type="caution">
    <text evidence="2">The sequence shown here is derived from an EMBL/GenBank/DDBJ whole genome shotgun (WGS) entry which is preliminary data.</text>
</comment>
<evidence type="ECO:0000313" key="3">
    <source>
        <dbReference type="Proteomes" id="UP000562984"/>
    </source>
</evidence>
<accession>A0A849AEL1</accession>
<organism evidence="2 3">
    <name type="scientific">Nakamurella aerolata</name>
    <dbReference type="NCBI Taxonomy" id="1656892"/>
    <lineage>
        <taxon>Bacteria</taxon>
        <taxon>Bacillati</taxon>
        <taxon>Actinomycetota</taxon>
        <taxon>Actinomycetes</taxon>
        <taxon>Nakamurellales</taxon>
        <taxon>Nakamurellaceae</taxon>
        <taxon>Nakamurella</taxon>
    </lineage>
</organism>
<dbReference type="InterPro" id="IPR021678">
    <property type="entry name" value="DUF3263"/>
</dbReference>
<dbReference type="EMBL" id="JABEND010000009">
    <property type="protein sequence ID" value="NNG36900.1"/>
    <property type="molecule type" value="Genomic_DNA"/>
</dbReference>
<dbReference type="Proteomes" id="UP000562984">
    <property type="component" value="Unassembled WGS sequence"/>
</dbReference>
<feature type="region of interest" description="Disordered" evidence="1">
    <location>
        <begin position="74"/>
        <end position="166"/>
    </location>
</feature>
<name>A0A849AEL1_9ACTN</name>
<dbReference type="Pfam" id="PF11662">
    <property type="entry name" value="DUF3263"/>
    <property type="match status" value="1"/>
</dbReference>
<feature type="region of interest" description="Disordered" evidence="1">
    <location>
        <begin position="1"/>
        <end position="60"/>
    </location>
</feature>
<proteinExistence type="predicted"/>
<evidence type="ECO:0000256" key="1">
    <source>
        <dbReference type="SAM" id="MobiDB-lite"/>
    </source>
</evidence>
<dbReference type="AlphaFoldDB" id="A0A849AEL1"/>
<feature type="region of interest" description="Disordered" evidence="1">
    <location>
        <begin position="186"/>
        <end position="213"/>
    </location>
</feature>
<keyword evidence="3" id="KW-1185">Reference proteome</keyword>
<feature type="compositionally biased region" description="Basic and acidic residues" evidence="1">
    <location>
        <begin position="1"/>
        <end position="11"/>
    </location>
</feature>
<reference evidence="2 3" key="1">
    <citation type="submission" date="2020-05" db="EMBL/GenBank/DDBJ databases">
        <title>Nakamurella sp. DB0629 isolated from air conditioner.</title>
        <authorList>
            <person name="Kim D.H."/>
            <person name="Kim D.-U."/>
        </authorList>
    </citation>
    <scope>NUCLEOTIDE SEQUENCE [LARGE SCALE GENOMIC DNA]</scope>
    <source>
        <strain evidence="2 3">DB0629</strain>
    </source>
</reference>
<feature type="compositionally biased region" description="Basic residues" evidence="1">
    <location>
        <begin position="94"/>
        <end position="113"/>
    </location>
</feature>
<feature type="compositionally biased region" description="Basic residues" evidence="1">
    <location>
        <begin position="202"/>
        <end position="212"/>
    </location>
</feature>
<sequence length="290" mass="32401">MTHGRSSEPRSRHYRPTFNSGRPCCSLGSSSSRTRKPPTRARKPALPRTSESRAARATSVQFVPNNTRVIVGARPEASAHDLSPLARAAPPPRDRRRLASRPAHRCARRHRGPHRPDGRRPAAARAALHHHPRADPPRARRDLRPGLTCRRGGRAPGGRAAADRPRRVDHCGALVPRCARGRRRLLGRPRHRARPPTEPHPRRGHRGAGRRRAPLDDLVTGHLLAFEERPWRHAGAKEAAIRDDLGLSPVRYYQQLLAELDDPAAIAAHPATAARLRRLMQSRAAWRARR</sequence>
<feature type="compositionally biased region" description="Basic residues" evidence="1">
    <location>
        <begin position="33"/>
        <end position="45"/>
    </location>
</feature>
<protein>
    <submittedName>
        <fullName evidence="2">DUF3263 domain-containing protein</fullName>
    </submittedName>
</protein>
<evidence type="ECO:0000313" key="2">
    <source>
        <dbReference type="EMBL" id="NNG36900.1"/>
    </source>
</evidence>
<feature type="compositionally biased region" description="Basic and acidic residues" evidence="1">
    <location>
        <begin position="133"/>
        <end position="144"/>
    </location>
</feature>